<gene>
    <name evidence="5" type="ORF">PHMEG_00029719</name>
</gene>
<protein>
    <recommendedName>
        <fullName evidence="4">CCHC-type domain-containing protein</fullName>
    </recommendedName>
</protein>
<proteinExistence type="predicted"/>
<organism evidence="5 6">
    <name type="scientific">Phytophthora megakarya</name>
    <dbReference type="NCBI Taxonomy" id="4795"/>
    <lineage>
        <taxon>Eukaryota</taxon>
        <taxon>Sar</taxon>
        <taxon>Stramenopiles</taxon>
        <taxon>Oomycota</taxon>
        <taxon>Peronosporomycetes</taxon>
        <taxon>Peronosporales</taxon>
        <taxon>Peronosporaceae</taxon>
        <taxon>Phytophthora</taxon>
    </lineage>
</organism>
<reference evidence="6" key="1">
    <citation type="submission" date="2017-03" db="EMBL/GenBank/DDBJ databases">
        <title>Phytopthora megakarya and P. palmivora, two closely related causual agents of cacao black pod achieved similar genome size and gene model numbers by different mechanisms.</title>
        <authorList>
            <person name="Ali S."/>
            <person name="Shao J."/>
            <person name="Larry D.J."/>
            <person name="Kronmiller B."/>
            <person name="Shen D."/>
            <person name="Strem M.D."/>
            <person name="Melnick R.L."/>
            <person name="Guiltinan M.J."/>
            <person name="Tyler B.M."/>
            <person name="Meinhardt L.W."/>
            <person name="Bailey B.A."/>
        </authorList>
    </citation>
    <scope>NUCLEOTIDE SEQUENCE [LARGE SCALE GENOMIC DNA]</scope>
    <source>
        <strain evidence="6">zdho120</strain>
    </source>
</reference>
<dbReference type="Proteomes" id="UP000198211">
    <property type="component" value="Unassembled WGS sequence"/>
</dbReference>
<dbReference type="PROSITE" id="PS50158">
    <property type="entry name" value="ZF_CCHC"/>
    <property type="match status" value="1"/>
</dbReference>
<evidence type="ECO:0000313" key="6">
    <source>
        <dbReference type="Proteomes" id="UP000198211"/>
    </source>
</evidence>
<feature type="region of interest" description="Disordered" evidence="3">
    <location>
        <begin position="87"/>
        <end position="151"/>
    </location>
</feature>
<dbReference type="GO" id="GO:0003676">
    <property type="term" value="F:nucleic acid binding"/>
    <property type="evidence" value="ECO:0007669"/>
    <property type="project" value="InterPro"/>
</dbReference>
<keyword evidence="1" id="KW-0863">Zinc-finger</keyword>
<evidence type="ECO:0000256" key="2">
    <source>
        <dbReference type="SAM" id="Coils"/>
    </source>
</evidence>
<keyword evidence="6" id="KW-1185">Reference proteome</keyword>
<evidence type="ECO:0000256" key="3">
    <source>
        <dbReference type="SAM" id="MobiDB-lite"/>
    </source>
</evidence>
<dbReference type="SUPFAM" id="SSF57756">
    <property type="entry name" value="Retrovirus zinc finger-like domains"/>
    <property type="match status" value="1"/>
</dbReference>
<dbReference type="OrthoDB" id="123609at2759"/>
<dbReference type="Pfam" id="PF22936">
    <property type="entry name" value="Pol_BBD"/>
    <property type="match status" value="1"/>
</dbReference>
<dbReference type="InterPro" id="IPR036875">
    <property type="entry name" value="Znf_CCHC_sf"/>
</dbReference>
<keyword evidence="1" id="KW-0862">Zinc</keyword>
<feature type="compositionally biased region" description="Polar residues" evidence="3">
    <location>
        <begin position="107"/>
        <end position="117"/>
    </location>
</feature>
<sequence length="492" mass="54655">MDIKQEPGTGDQAPTPASPATGRERIVMPEDVEESSTAAARERGGGTEAGANPPVAEATTEDLMTLLKNMSEQLAELKASNIEMKASQHAMEKRLEDRDGRHAQPRQPMNNSLFNSGLGQGSRMHIDLLGAPPRTPHRPAPPAHNQPEYGRPSHLQRMYAAEQAAQQQPMGFPDARQKKLGIRAFSGKEVYVGLGSGFLEWGRRFERQVFLAQAACGFLWPEDVKIDRLGHYLSGKAERYYNTQVVSWASQVPTLQFVMERMLDTFRTTITPAQATKLFMVPKDSKRSWPEHYLYLVAVREAYEGGSDYLVLDSLVKYSSQILKTVLMAKVNESRTDYLQHAEELAHFAQAWENDSTKGKNFGQEVVGMVNERRTEGRRCYGCGEVGHLKAACPERGKAADFTLAVNDLAGETDQTWILDSGSSRHLIKDVTWLEDPVPCSDRCMQPNGEPLSIRMKGSVTLQVTAGGVEQTVQLNDVYFAKNVVHNLISYG</sequence>
<dbReference type="InterPro" id="IPR054722">
    <property type="entry name" value="PolX-like_BBD"/>
</dbReference>
<dbReference type="Gene3D" id="4.10.60.10">
    <property type="entry name" value="Zinc finger, CCHC-type"/>
    <property type="match status" value="1"/>
</dbReference>
<accession>A0A225V2V7</accession>
<keyword evidence="2" id="KW-0175">Coiled coil</keyword>
<feature type="coiled-coil region" evidence="2">
    <location>
        <begin position="60"/>
        <end position="87"/>
    </location>
</feature>
<dbReference type="STRING" id="4795.A0A225V2V7"/>
<dbReference type="InterPro" id="IPR001878">
    <property type="entry name" value="Znf_CCHC"/>
</dbReference>
<dbReference type="AlphaFoldDB" id="A0A225V2V7"/>
<name>A0A225V2V7_9STRA</name>
<feature type="domain" description="CCHC-type" evidence="4">
    <location>
        <begin position="378"/>
        <end position="395"/>
    </location>
</feature>
<evidence type="ECO:0000256" key="1">
    <source>
        <dbReference type="PROSITE-ProRule" id="PRU00047"/>
    </source>
</evidence>
<feature type="compositionally biased region" description="Basic and acidic residues" evidence="3">
    <location>
        <begin position="90"/>
        <end position="102"/>
    </location>
</feature>
<keyword evidence="1" id="KW-0479">Metal-binding</keyword>
<dbReference type="SMART" id="SM00343">
    <property type="entry name" value="ZnF_C2HC"/>
    <property type="match status" value="1"/>
</dbReference>
<dbReference type="EMBL" id="NBNE01008614">
    <property type="protein sequence ID" value="OWY99298.1"/>
    <property type="molecule type" value="Genomic_DNA"/>
</dbReference>
<feature type="region of interest" description="Disordered" evidence="3">
    <location>
        <begin position="1"/>
        <end position="56"/>
    </location>
</feature>
<evidence type="ECO:0000259" key="4">
    <source>
        <dbReference type="PROSITE" id="PS50158"/>
    </source>
</evidence>
<evidence type="ECO:0000313" key="5">
    <source>
        <dbReference type="EMBL" id="OWY99298.1"/>
    </source>
</evidence>
<comment type="caution">
    <text evidence="5">The sequence shown here is derived from an EMBL/GenBank/DDBJ whole genome shotgun (WGS) entry which is preliminary data.</text>
</comment>
<dbReference type="GO" id="GO:0008270">
    <property type="term" value="F:zinc ion binding"/>
    <property type="evidence" value="ECO:0007669"/>
    <property type="project" value="UniProtKB-KW"/>
</dbReference>